<gene>
    <name evidence="2" type="ORF">PENTCL1PPCAC_14849</name>
</gene>
<dbReference type="Proteomes" id="UP001432027">
    <property type="component" value="Unassembled WGS sequence"/>
</dbReference>
<feature type="compositionally biased region" description="Polar residues" evidence="1">
    <location>
        <begin position="14"/>
        <end position="25"/>
    </location>
</feature>
<dbReference type="AlphaFoldDB" id="A0AAV5TBK4"/>
<keyword evidence="3" id="KW-1185">Reference proteome</keyword>
<comment type="caution">
    <text evidence="2">The sequence shown here is derived from an EMBL/GenBank/DDBJ whole genome shotgun (WGS) entry which is preliminary data.</text>
</comment>
<evidence type="ECO:0000313" key="3">
    <source>
        <dbReference type="Proteomes" id="UP001432027"/>
    </source>
</evidence>
<proteinExistence type="predicted"/>
<protein>
    <submittedName>
        <fullName evidence="2">Uncharacterized protein</fullName>
    </submittedName>
</protein>
<accession>A0AAV5TBK4</accession>
<reference evidence="2" key="1">
    <citation type="submission" date="2023-10" db="EMBL/GenBank/DDBJ databases">
        <title>Genome assembly of Pristionchus species.</title>
        <authorList>
            <person name="Yoshida K."/>
            <person name="Sommer R.J."/>
        </authorList>
    </citation>
    <scope>NUCLEOTIDE SEQUENCE</scope>
    <source>
        <strain evidence="2">RS0144</strain>
    </source>
</reference>
<feature type="compositionally biased region" description="Basic residues" evidence="1">
    <location>
        <begin position="26"/>
        <end position="35"/>
    </location>
</feature>
<feature type="region of interest" description="Disordered" evidence="1">
    <location>
        <begin position="14"/>
        <end position="40"/>
    </location>
</feature>
<evidence type="ECO:0000313" key="2">
    <source>
        <dbReference type="EMBL" id="GMS92674.1"/>
    </source>
</evidence>
<feature type="non-terminal residue" evidence="2">
    <location>
        <position position="1"/>
    </location>
</feature>
<evidence type="ECO:0000256" key="1">
    <source>
        <dbReference type="SAM" id="MobiDB-lite"/>
    </source>
</evidence>
<organism evidence="2 3">
    <name type="scientific">Pristionchus entomophagus</name>
    <dbReference type="NCBI Taxonomy" id="358040"/>
    <lineage>
        <taxon>Eukaryota</taxon>
        <taxon>Metazoa</taxon>
        <taxon>Ecdysozoa</taxon>
        <taxon>Nematoda</taxon>
        <taxon>Chromadorea</taxon>
        <taxon>Rhabditida</taxon>
        <taxon>Rhabditina</taxon>
        <taxon>Diplogasteromorpha</taxon>
        <taxon>Diplogasteroidea</taxon>
        <taxon>Neodiplogasteridae</taxon>
        <taxon>Pristionchus</taxon>
    </lineage>
</organism>
<dbReference type="EMBL" id="BTSX01000004">
    <property type="protein sequence ID" value="GMS92674.1"/>
    <property type="molecule type" value="Genomic_DNA"/>
</dbReference>
<name>A0AAV5TBK4_9BILA</name>
<sequence>SLALRYRGCRRAYSAQSPKCPSGTTHSRRNTRNRMPKTLSPSEVLWVRGNMCDTETDLLPSSVC</sequence>
<feature type="non-terminal residue" evidence="2">
    <location>
        <position position="64"/>
    </location>
</feature>